<evidence type="ECO:0000313" key="2">
    <source>
        <dbReference type="EMBL" id="GAA0140483.1"/>
    </source>
</evidence>
<accession>A0AAV3NNC7</accession>
<feature type="transmembrane region" description="Helical" evidence="1">
    <location>
        <begin position="27"/>
        <end position="46"/>
    </location>
</feature>
<protein>
    <submittedName>
        <fullName evidence="2">Uncharacterized protein</fullName>
    </submittedName>
</protein>
<reference evidence="2 3" key="1">
    <citation type="submission" date="2024-01" db="EMBL/GenBank/DDBJ databases">
        <title>The complete chloroplast genome sequence of Lithospermum erythrorhizon: insights into the phylogenetic relationship among Boraginaceae species and the maternal lineages of purple gromwells.</title>
        <authorList>
            <person name="Okada T."/>
            <person name="Watanabe K."/>
        </authorList>
    </citation>
    <scope>NUCLEOTIDE SEQUENCE [LARGE SCALE GENOMIC DNA]</scope>
</reference>
<keyword evidence="1" id="KW-0472">Membrane</keyword>
<keyword evidence="1" id="KW-0812">Transmembrane</keyword>
<keyword evidence="1" id="KW-1133">Transmembrane helix</keyword>
<comment type="caution">
    <text evidence="2">The sequence shown here is derived from an EMBL/GenBank/DDBJ whole genome shotgun (WGS) entry which is preliminary data.</text>
</comment>
<sequence length="166" mass="18629">MIKSSVLPHLPNNLIPTLFNSLLSSPLYIVIFMNLMIALIAVSSYFHKLNKNFPFEAMVFLDVDAALLKDTFPLSTQPPPPPSLPLLSAPPFDEIQFEADESAYSESHFITEENWKDIIEVAEVSKISKIYSLQSSPDVDAISRTQSIIHDEQIQVPKLVMLINKS</sequence>
<gene>
    <name evidence="2" type="ORF">LIER_01820</name>
</gene>
<dbReference type="AlphaFoldDB" id="A0AAV3NNC7"/>
<organism evidence="2 3">
    <name type="scientific">Lithospermum erythrorhizon</name>
    <name type="common">Purple gromwell</name>
    <name type="synonym">Lithospermum officinale var. erythrorhizon</name>
    <dbReference type="NCBI Taxonomy" id="34254"/>
    <lineage>
        <taxon>Eukaryota</taxon>
        <taxon>Viridiplantae</taxon>
        <taxon>Streptophyta</taxon>
        <taxon>Embryophyta</taxon>
        <taxon>Tracheophyta</taxon>
        <taxon>Spermatophyta</taxon>
        <taxon>Magnoliopsida</taxon>
        <taxon>eudicotyledons</taxon>
        <taxon>Gunneridae</taxon>
        <taxon>Pentapetalae</taxon>
        <taxon>asterids</taxon>
        <taxon>lamiids</taxon>
        <taxon>Boraginales</taxon>
        <taxon>Boraginaceae</taxon>
        <taxon>Boraginoideae</taxon>
        <taxon>Lithospermeae</taxon>
        <taxon>Lithospermum</taxon>
    </lineage>
</organism>
<evidence type="ECO:0000313" key="3">
    <source>
        <dbReference type="Proteomes" id="UP001454036"/>
    </source>
</evidence>
<dbReference type="Proteomes" id="UP001454036">
    <property type="component" value="Unassembled WGS sequence"/>
</dbReference>
<proteinExistence type="predicted"/>
<name>A0AAV3NNC7_LITER</name>
<keyword evidence="3" id="KW-1185">Reference proteome</keyword>
<dbReference type="EMBL" id="BAABME010000186">
    <property type="protein sequence ID" value="GAA0140483.1"/>
    <property type="molecule type" value="Genomic_DNA"/>
</dbReference>
<evidence type="ECO:0000256" key="1">
    <source>
        <dbReference type="SAM" id="Phobius"/>
    </source>
</evidence>